<sequence>MNYFIEIQKIIAPEISEIIEKRYSILLTIKYNQPVGRRNIAYLLDETERWVRSELDILKKQNLIKVEPQGMSVTKEGEEILNQISVYMEELKGLNMLSRELETMLGVKKVIIVPGDCEKKPEVLKEMGRKAFEYIKGYIRDNSIIAVTGGTSTMAVAENAKDLDKKEVVVVPAIGGNNGSHATQANAVAEKLAAKINASYYPLYLPQNINEEMLKTMLADPNISKVVDLIDRADIFIFGLSTFEQIAKKRKLDDEMKNNLKRKGAFAEAFGYYFNKKGEVIHKSGSIGIKIEGYGNISTVVCIAGGLIKAEAIISINKGKEKNILVIDEKVGEQIYNIGRSMNNGY</sequence>
<evidence type="ECO:0000313" key="8">
    <source>
        <dbReference type="Proteomes" id="UP000184442"/>
    </source>
</evidence>
<evidence type="ECO:0000256" key="3">
    <source>
        <dbReference type="ARBA" id="ARBA00023125"/>
    </source>
</evidence>
<dbReference type="Gene3D" id="3.40.50.1360">
    <property type="match status" value="1"/>
</dbReference>
<dbReference type="PANTHER" id="PTHR34294">
    <property type="entry name" value="TRANSCRIPTIONAL REGULATOR-RELATED"/>
    <property type="match status" value="1"/>
</dbReference>
<feature type="domain" description="CggR N-terminal DNA binding" evidence="6">
    <location>
        <begin position="18"/>
        <end position="88"/>
    </location>
</feature>
<protein>
    <submittedName>
        <fullName evidence="7">Central glycolytic genes regulator</fullName>
    </submittedName>
</protein>
<feature type="domain" description="Sugar-binding" evidence="5">
    <location>
        <begin position="91"/>
        <end position="335"/>
    </location>
</feature>
<dbReference type="InterPro" id="IPR036388">
    <property type="entry name" value="WH-like_DNA-bd_sf"/>
</dbReference>
<keyword evidence="3" id="KW-0238">DNA-binding</keyword>
<dbReference type="InterPro" id="IPR036390">
    <property type="entry name" value="WH_DNA-bd_sf"/>
</dbReference>
<name>A0A1M6H8L9_9FIRM</name>
<evidence type="ECO:0000256" key="1">
    <source>
        <dbReference type="ARBA" id="ARBA00010466"/>
    </source>
</evidence>
<keyword evidence="2" id="KW-0805">Transcription regulation</keyword>
<keyword evidence="8" id="KW-1185">Reference proteome</keyword>
<dbReference type="InterPro" id="IPR007324">
    <property type="entry name" value="Sugar-bd_dom_put"/>
</dbReference>
<dbReference type="OrthoDB" id="9793820at2"/>
<reference evidence="7 8" key="1">
    <citation type="submission" date="2016-11" db="EMBL/GenBank/DDBJ databases">
        <authorList>
            <person name="Jaros S."/>
            <person name="Januszkiewicz K."/>
            <person name="Wedrychowicz H."/>
        </authorList>
    </citation>
    <scope>NUCLEOTIDE SEQUENCE [LARGE SCALE GENOMIC DNA]</scope>
    <source>
        <strain evidence="7 8">DSM 19022</strain>
    </source>
</reference>
<dbReference type="InterPro" id="IPR048715">
    <property type="entry name" value="CggR_N"/>
</dbReference>
<proteinExistence type="inferred from homology"/>
<dbReference type="AlphaFoldDB" id="A0A1M6H8L9"/>
<dbReference type="STRING" id="1122184.SAMN02745176_02693"/>
<dbReference type="GO" id="GO:0030246">
    <property type="term" value="F:carbohydrate binding"/>
    <property type="evidence" value="ECO:0007669"/>
    <property type="project" value="InterPro"/>
</dbReference>
<dbReference type="Proteomes" id="UP000184442">
    <property type="component" value="Unassembled WGS sequence"/>
</dbReference>
<accession>A0A1M6H8L9</accession>
<dbReference type="InterPro" id="IPR051054">
    <property type="entry name" value="SorC_transcr_regulators"/>
</dbReference>
<dbReference type="PANTHER" id="PTHR34294:SF5">
    <property type="entry name" value="CENTRAL GLYCOLYTIC GENES REGULATOR"/>
    <property type="match status" value="1"/>
</dbReference>
<dbReference type="SUPFAM" id="SSF46785">
    <property type="entry name" value="Winged helix' DNA-binding domain"/>
    <property type="match status" value="1"/>
</dbReference>
<gene>
    <name evidence="7" type="ORF">SAMN02745176_02693</name>
</gene>
<dbReference type="GO" id="GO:0003677">
    <property type="term" value="F:DNA binding"/>
    <property type="evidence" value="ECO:0007669"/>
    <property type="project" value="UniProtKB-KW"/>
</dbReference>
<organism evidence="7 8">
    <name type="scientific">Lutispora thermophila DSM 19022</name>
    <dbReference type="NCBI Taxonomy" id="1122184"/>
    <lineage>
        <taxon>Bacteria</taxon>
        <taxon>Bacillati</taxon>
        <taxon>Bacillota</taxon>
        <taxon>Clostridia</taxon>
        <taxon>Lutisporales</taxon>
        <taxon>Lutisporaceae</taxon>
        <taxon>Lutispora</taxon>
    </lineage>
</organism>
<dbReference type="InterPro" id="IPR037171">
    <property type="entry name" value="NagB/RpiA_transferase-like"/>
</dbReference>
<dbReference type="EMBL" id="FQZS01000019">
    <property type="protein sequence ID" value="SHJ18554.1"/>
    <property type="molecule type" value="Genomic_DNA"/>
</dbReference>
<evidence type="ECO:0000256" key="2">
    <source>
        <dbReference type="ARBA" id="ARBA00023015"/>
    </source>
</evidence>
<dbReference type="Pfam" id="PF21715">
    <property type="entry name" value="CggR_N"/>
    <property type="match status" value="1"/>
</dbReference>
<dbReference type="Pfam" id="PF04198">
    <property type="entry name" value="Sugar-bind"/>
    <property type="match status" value="1"/>
</dbReference>
<evidence type="ECO:0000259" key="5">
    <source>
        <dbReference type="Pfam" id="PF04198"/>
    </source>
</evidence>
<comment type="similarity">
    <text evidence="1">Belongs to the SorC transcriptional regulatory family.</text>
</comment>
<evidence type="ECO:0000259" key="6">
    <source>
        <dbReference type="Pfam" id="PF21715"/>
    </source>
</evidence>
<evidence type="ECO:0000256" key="4">
    <source>
        <dbReference type="ARBA" id="ARBA00023163"/>
    </source>
</evidence>
<dbReference type="SUPFAM" id="SSF100950">
    <property type="entry name" value="NagB/RpiA/CoA transferase-like"/>
    <property type="match status" value="1"/>
</dbReference>
<evidence type="ECO:0000313" key="7">
    <source>
        <dbReference type="EMBL" id="SHJ18554.1"/>
    </source>
</evidence>
<keyword evidence="4" id="KW-0804">Transcription</keyword>
<dbReference type="RefSeq" id="WP_073026694.1">
    <property type="nucleotide sequence ID" value="NZ_FQZS01000019.1"/>
</dbReference>
<dbReference type="Gene3D" id="1.10.10.10">
    <property type="entry name" value="Winged helix-like DNA-binding domain superfamily/Winged helix DNA-binding domain"/>
    <property type="match status" value="1"/>
</dbReference>